<evidence type="ECO:0000256" key="2">
    <source>
        <dbReference type="SAM" id="MobiDB-lite"/>
    </source>
</evidence>
<dbReference type="GO" id="GO:0005524">
    <property type="term" value="F:ATP binding"/>
    <property type="evidence" value="ECO:0007669"/>
    <property type="project" value="UniProtKB-UniRule"/>
</dbReference>
<feature type="compositionally biased region" description="Low complexity" evidence="2">
    <location>
        <begin position="475"/>
        <end position="486"/>
    </location>
</feature>
<dbReference type="Pfam" id="PF02655">
    <property type="entry name" value="ATP-grasp_3"/>
    <property type="match status" value="1"/>
</dbReference>
<organism evidence="4">
    <name type="scientific">Microbacterium sp. A8/3-1</name>
    <dbReference type="NCBI Taxonomy" id="3160749"/>
    <lineage>
        <taxon>Bacteria</taxon>
        <taxon>Bacillati</taxon>
        <taxon>Actinomycetota</taxon>
        <taxon>Actinomycetes</taxon>
        <taxon>Micrococcales</taxon>
        <taxon>Microbacteriaceae</taxon>
        <taxon>Microbacterium</taxon>
    </lineage>
</organism>
<dbReference type="RefSeq" id="WP_350350709.1">
    <property type="nucleotide sequence ID" value="NZ_CP158357.1"/>
</dbReference>
<keyword evidence="1" id="KW-0067">ATP-binding</keyword>
<protein>
    <submittedName>
        <fullName evidence="4">ATP-grasp domain-containing protein</fullName>
    </submittedName>
</protein>
<evidence type="ECO:0000313" key="4">
    <source>
        <dbReference type="EMBL" id="XBX77196.1"/>
    </source>
</evidence>
<reference evidence="4" key="1">
    <citation type="submission" date="2024-06" db="EMBL/GenBank/DDBJ databases">
        <title>Draft genome sequence of Microbacterium sp. strain A8/3-1, isolated from Oxytropis tragacanthoides Fisch. ex DC. Root nodules in the Altai region of Russia.</title>
        <authorList>
            <person name="Sazanova A."/>
            <person name="Guro P."/>
            <person name="Kuznetsova I."/>
            <person name="Belimov A."/>
            <person name="Safronova V."/>
        </authorList>
    </citation>
    <scope>NUCLEOTIDE SEQUENCE</scope>
    <source>
        <strain evidence="4">A8/3-1</strain>
    </source>
</reference>
<keyword evidence="1" id="KW-0547">Nucleotide-binding</keyword>
<dbReference type="Gene3D" id="3.40.50.20">
    <property type="match status" value="1"/>
</dbReference>
<dbReference type="AlphaFoldDB" id="A0AAU7VS13"/>
<gene>
    <name evidence="4" type="ORF">ABS642_14915</name>
</gene>
<sequence>MVLAGVIRSRTVVLTGARAPATLDLARRFAEADWRVVVADSEPNLTANSRAVQRAYRVPSARFRPVEFARAIAGIARRHRADLIVPTCEETFWLSAVLTADDVADAPGQANDDRHVKSDLALLRDRLFASETDLLARLHHKGRFVALLDELGLPHPRTEVVSSAIEWRRRRVARAGWLSGARVVKPALSRFGSRTMMVPAGEPLPDVGRITADQPWIIQERVAGRELCTYAVAVAGRLTAFVLYAPVWRAARGAGVAFERIEESDRVHVAARSLAASLAAGLSFSGQFGLDLMETDSGLTILECNPRATSGIHLFAPGDRLADAFAPALSADTDGSGEALELVTASRTVVRLGVPHLLYGPGGMRSVSDAGRFVRQLRAPDVLREPGDRVALGTLARSVLVQLRTARAARVSILAASTHDIEWNGEPVRLPSRAVQHSGADAFAAAVARAGGTREVASNVDVTLSVVAVGGERLPLTTPSSRTPRPGVRSEETDPQSYVVSPVTHYLHYAREEVGELRSRVARLAARGLLHVLGMAFAVSHIDDVAFVGNSLISTNLHPQLDEVEVAGLTEALQRSHPHLAIGWRSVHGRGNLLPETLRRCGYRLIPARSVLFTETRGTGWARVRDTVRDRAVYEGSAYRARPAPLDPVTGMSPLVMRERIAQLYTQLYVDKYSRLNPRYTAAFIGVAQQSGLLEFVLLEHEGDARIDGVFGFRVANGFLAAPVLGYDTRLPQELGLYRMLSYLVARTANENGVQLHNSSGVAAFKRNRGAEPEFEYTAVYTHHLPWRHRAGWRLLETVVRAVAVPMVRREGL</sequence>
<feature type="domain" description="ATP-grasp" evidence="3">
    <location>
        <begin position="145"/>
        <end position="330"/>
    </location>
</feature>
<dbReference type="InterPro" id="IPR003806">
    <property type="entry name" value="ATP-grasp_PylC-type"/>
</dbReference>
<evidence type="ECO:0000259" key="3">
    <source>
        <dbReference type="PROSITE" id="PS50975"/>
    </source>
</evidence>
<dbReference type="SUPFAM" id="SSF56059">
    <property type="entry name" value="Glutathione synthetase ATP-binding domain-like"/>
    <property type="match status" value="1"/>
</dbReference>
<dbReference type="InterPro" id="IPR011761">
    <property type="entry name" value="ATP-grasp"/>
</dbReference>
<dbReference type="EMBL" id="CP158357">
    <property type="protein sequence ID" value="XBX77196.1"/>
    <property type="molecule type" value="Genomic_DNA"/>
</dbReference>
<dbReference type="GO" id="GO:0046872">
    <property type="term" value="F:metal ion binding"/>
    <property type="evidence" value="ECO:0007669"/>
    <property type="project" value="InterPro"/>
</dbReference>
<proteinExistence type="predicted"/>
<dbReference type="PROSITE" id="PS50975">
    <property type="entry name" value="ATP_GRASP"/>
    <property type="match status" value="1"/>
</dbReference>
<accession>A0AAU7VS13</accession>
<evidence type="ECO:0000256" key="1">
    <source>
        <dbReference type="PROSITE-ProRule" id="PRU00409"/>
    </source>
</evidence>
<name>A0AAU7VS13_9MICO</name>
<feature type="region of interest" description="Disordered" evidence="2">
    <location>
        <begin position="475"/>
        <end position="495"/>
    </location>
</feature>